<evidence type="ECO:0000259" key="7">
    <source>
        <dbReference type="PROSITE" id="PS50112"/>
    </source>
</evidence>
<keyword evidence="6" id="KW-0812">Transmembrane</keyword>
<dbReference type="InterPro" id="IPR000014">
    <property type="entry name" value="PAS"/>
</dbReference>
<dbReference type="PROSITE" id="PS50112">
    <property type="entry name" value="PAS"/>
    <property type="match status" value="1"/>
</dbReference>
<evidence type="ECO:0000256" key="6">
    <source>
        <dbReference type="SAM" id="Phobius"/>
    </source>
</evidence>
<dbReference type="Gene3D" id="3.30.450.20">
    <property type="entry name" value="PAS domain"/>
    <property type="match status" value="1"/>
</dbReference>
<protein>
    <recommendedName>
        <fullName evidence="2">histidine kinase</fullName>
        <ecNumber evidence="2">2.7.13.3</ecNumber>
    </recommendedName>
</protein>
<dbReference type="Gene3D" id="1.10.287.130">
    <property type="match status" value="1"/>
</dbReference>
<dbReference type="SUPFAM" id="SSF55785">
    <property type="entry name" value="PYP-like sensor domain (PAS domain)"/>
    <property type="match status" value="1"/>
</dbReference>
<dbReference type="AlphaFoldDB" id="A0A562TCP7"/>
<dbReference type="InterPro" id="IPR036097">
    <property type="entry name" value="HisK_dim/P_sf"/>
</dbReference>
<dbReference type="Pfam" id="PF08447">
    <property type="entry name" value="PAS_3"/>
    <property type="match status" value="1"/>
</dbReference>
<accession>A0A562TCP7</accession>
<keyword evidence="9" id="KW-1185">Reference proteome</keyword>
<dbReference type="EMBL" id="VLLG01000002">
    <property type="protein sequence ID" value="TWI91331.1"/>
    <property type="molecule type" value="Genomic_DNA"/>
</dbReference>
<feature type="domain" description="PAS" evidence="7">
    <location>
        <begin position="76"/>
        <end position="143"/>
    </location>
</feature>
<dbReference type="InterPro" id="IPR003661">
    <property type="entry name" value="HisK_dim/P_dom"/>
</dbReference>
<dbReference type="EC" id="2.7.13.3" evidence="2"/>
<name>A0A562TCP7_CHIJA</name>
<dbReference type="InterPro" id="IPR013655">
    <property type="entry name" value="PAS_fold_3"/>
</dbReference>
<sequence length="272" mass="31794">MHNAPFKLASVCFAGIILWLSALYLVTEYLPWPRWLSYGLFAIVSSVLLYYVLRLYARTGFAGEHAEARELGIRYQLLSKATSDAIYDWDAVRDSVVWNHGLYTLFGYEPHTAALRRQWWEEKLHPEDRERVLASLQEKLDGTENFFEEQYRLLCANGLYKTVLSRGYIIRKHNTAVRMVGLIQDIDHIIEKKQIIRRLQEQNAGLREIARINSHEVRRPVVSILGIAQLFDKSHQDKALNTRLIEWLQTSTSELDELIHKLEEKVREIETN</sequence>
<keyword evidence="4" id="KW-0808">Transferase</keyword>
<keyword evidence="6" id="KW-1133">Transmembrane helix</keyword>
<evidence type="ECO:0000256" key="1">
    <source>
        <dbReference type="ARBA" id="ARBA00000085"/>
    </source>
</evidence>
<feature type="transmembrane region" description="Helical" evidence="6">
    <location>
        <begin position="35"/>
        <end position="53"/>
    </location>
</feature>
<dbReference type="OrthoDB" id="9124519at2"/>
<evidence type="ECO:0000256" key="2">
    <source>
        <dbReference type="ARBA" id="ARBA00012438"/>
    </source>
</evidence>
<keyword evidence="6" id="KW-0472">Membrane</keyword>
<evidence type="ECO:0000256" key="4">
    <source>
        <dbReference type="ARBA" id="ARBA00022679"/>
    </source>
</evidence>
<dbReference type="SUPFAM" id="SSF47384">
    <property type="entry name" value="Homodimeric domain of signal transducing histidine kinase"/>
    <property type="match status" value="1"/>
</dbReference>
<dbReference type="CDD" id="cd00130">
    <property type="entry name" value="PAS"/>
    <property type="match status" value="1"/>
</dbReference>
<dbReference type="PANTHER" id="PTHR43304:SF1">
    <property type="entry name" value="PAC DOMAIN-CONTAINING PROTEIN"/>
    <property type="match status" value="1"/>
</dbReference>
<gene>
    <name evidence="8" type="ORF">LX66_0700</name>
</gene>
<evidence type="ECO:0000313" key="9">
    <source>
        <dbReference type="Proteomes" id="UP000316778"/>
    </source>
</evidence>
<reference evidence="8 9" key="1">
    <citation type="journal article" date="2013" name="Stand. Genomic Sci.">
        <title>Genomic Encyclopedia of Type Strains, Phase I: The one thousand microbial genomes (KMG-I) project.</title>
        <authorList>
            <person name="Kyrpides N.C."/>
            <person name="Woyke T."/>
            <person name="Eisen J.A."/>
            <person name="Garrity G."/>
            <person name="Lilburn T.G."/>
            <person name="Beck B.J."/>
            <person name="Whitman W.B."/>
            <person name="Hugenholtz P."/>
            <person name="Klenk H.P."/>
        </authorList>
    </citation>
    <scope>NUCLEOTIDE SEQUENCE [LARGE SCALE GENOMIC DNA]</scope>
    <source>
        <strain evidence="8 9">DSM 13484</strain>
    </source>
</reference>
<dbReference type="InterPro" id="IPR035965">
    <property type="entry name" value="PAS-like_dom_sf"/>
</dbReference>
<comment type="catalytic activity">
    <reaction evidence="1">
        <text>ATP + protein L-histidine = ADP + protein N-phospho-L-histidine.</text>
        <dbReference type="EC" id="2.7.13.3"/>
    </reaction>
</comment>
<evidence type="ECO:0000256" key="3">
    <source>
        <dbReference type="ARBA" id="ARBA00022553"/>
    </source>
</evidence>
<dbReference type="RefSeq" id="WP_145710485.1">
    <property type="nucleotide sequence ID" value="NZ_BAAAFY010000001.1"/>
</dbReference>
<dbReference type="Proteomes" id="UP000316778">
    <property type="component" value="Unassembled WGS sequence"/>
</dbReference>
<keyword evidence="3" id="KW-0597">Phosphoprotein</keyword>
<dbReference type="PANTHER" id="PTHR43304">
    <property type="entry name" value="PHYTOCHROME-LIKE PROTEIN CPH1"/>
    <property type="match status" value="1"/>
</dbReference>
<comment type="caution">
    <text evidence="8">The sequence shown here is derived from an EMBL/GenBank/DDBJ whole genome shotgun (WGS) entry which is preliminary data.</text>
</comment>
<dbReference type="CDD" id="cd00082">
    <property type="entry name" value="HisKA"/>
    <property type="match status" value="1"/>
</dbReference>
<dbReference type="NCBIfam" id="TIGR00229">
    <property type="entry name" value="sensory_box"/>
    <property type="match status" value="1"/>
</dbReference>
<organism evidence="8 9">
    <name type="scientific">Chitinophaga japonensis</name>
    <name type="common">Flexibacter japonensis</name>
    <dbReference type="NCBI Taxonomy" id="104662"/>
    <lineage>
        <taxon>Bacteria</taxon>
        <taxon>Pseudomonadati</taxon>
        <taxon>Bacteroidota</taxon>
        <taxon>Chitinophagia</taxon>
        <taxon>Chitinophagales</taxon>
        <taxon>Chitinophagaceae</taxon>
        <taxon>Chitinophaga</taxon>
    </lineage>
</organism>
<keyword evidence="5" id="KW-0418">Kinase</keyword>
<proteinExistence type="predicted"/>
<dbReference type="GO" id="GO:0000155">
    <property type="term" value="F:phosphorelay sensor kinase activity"/>
    <property type="evidence" value="ECO:0007669"/>
    <property type="project" value="InterPro"/>
</dbReference>
<evidence type="ECO:0000256" key="5">
    <source>
        <dbReference type="ARBA" id="ARBA00022777"/>
    </source>
</evidence>
<evidence type="ECO:0000313" key="8">
    <source>
        <dbReference type="EMBL" id="TWI91331.1"/>
    </source>
</evidence>
<dbReference type="InterPro" id="IPR052162">
    <property type="entry name" value="Sensor_kinase/Photoreceptor"/>
</dbReference>